<dbReference type="AlphaFoldDB" id="A0A645JM03"/>
<organism evidence="1">
    <name type="scientific">bioreactor metagenome</name>
    <dbReference type="NCBI Taxonomy" id="1076179"/>
    <lineage>
        <taxon>unclassified sequences</taxon>
        <taxon>metagenomes</taxon>
        <taxon>ecological metagenomes</taxon>
    </lineage>
</organism>
<comment type="caution">
    <text evidence="1">The sequence shown here is derived from an EMBL/GenBank/DDBJ whole genome shotgun (WGS) entry which is preliminary data.</text>
</comment>
<protein>
    <submittedName>
        <fullName evidence="1">Uncharacterized protein</fullName>
    </submittedName>
</protein>
<name>A0A645JM03_9ZZZZ</name>
<dbReference type="EMBL" id="VSSQ01145872">
    <property type="protein sequence ID" value="MPN64675.1"/>
    <property type="molecule type" value="Genomic_DNA"/>
</dbReference>
<gene>
    <name evidence="1" type="ORF">SDC9_212451</name>
</gene>
<reference evidence="1" key="1">
    <citation type="submission" date="2019-08" db="EMBL/GenBank/DDBJ databases">
        <authorList>
            <person name="Kucharzyk K."/>
            <person name="Murdoch R.W."/>
            <person name="Higgins S."/>
            <person name="Loffler F."/>
        </authorList>
    </citation>
    <scope>NUCLEOTIDE SEQUENCE</scope>
</reference>
<evidence type="ECO:0000313" key="1">
    <source>
        <dbReference type="EMBL" id="MPN64675.1"/>
    </source>
</evidence>
<proteinExistence type="predicted"/>
<sequence length="133" mass="14471">MVVGDVGLPVDPQKTSVRVQHGYGVKKPAAVLFKKAHRQHHAQLPRHRGKPTDGGVFLRGCGVGVEVIAPLLAEVGPLEELGEQNDVGAPPGGPADQGLRPVQIFLRLFRAAHLHGRQRHLTHDRDLLWEFAA</sequence>
<accession>A0A645JM03</accession>